<dbReference type="Pfam" id="PF03151">
    <property type="entry name" value="TPT"/>
    <property type="match status" value="1"/>
</dbReference>
<protein>
    <submittedName>
        <fullName evidence="8">Triose-phosphate transporter domain</fullName>
    </submittedName>
</protein>
<organism evidence="8 9">
    <name type="scientific">Ostreococcus tauri</name>
    <name type="common">Marine green alga</name>
    <dbReference type="NCBI Taxonomy" id="70448"/>
    <lineage>
        <taxon>Eukaryota</taxon>
        <taxon>Viridiplantae</taxon>
        <taxon>Chlorophyta</taxon>
        <taxon>Mamiellophyceae</taxon>
        <taxon>Mamiellales</taxon>
        <taxon>Bathycoccaceae</taxon>
        <taxon>Ostreococcus</taxon>
    </lineage>
</organism>
<feature type="transmembrane region" description="Helical" evidence="6">
    <location>
        <begin position="200"/>
        <end position="218"/>
    </location>
</feature>
<feature type="transmembrane region" description="Helical" evidence="6">
    <location>
        <begin position="287"/>
        <end position="311"/>
    </location>
</feature>
<dbReference type="GO" id="GO:0016020">
    <property type="term" value="C:membrane"/>
    <property type="evidence" value="ECO:0007669"/>
    <property type="project" value="UniProtKB-SubCell"/>
</dbReference>
<dbReference type="FunCoup" id="A0A090N384">
    <property type="interactions" value="1632"/>
</dbReference>
<feature type="transmembrane region" description="Helical" evidence="6">
    <location>
        <begin position="345"/>
        <end position="362"/>
    </location>
</feature>
<feature type="domain" description="Sugar phosphate transporter" evidence="7">
    <location>
        <begin position="43"/>
        <end position="362"/>
    </location>
</feature>
<evidence type="ECO:0000313" key="9">
    <source>
        <dbReference type="Proteomes" id="UP000009170"/>
    </source>
</evidence>
<keyword evidence="2 6" id="KW-0812">Transmembrane</keyword>
<evidence type="ECO:0000256" key="5">
    <source>
        <dbReference type="SAM" id="MobiDB-lite"/>
    </source>
</evidence>
<name>A0A090N384_OSTTA</name>
<feature type="transmembrane region" description="Helical" evidence="6">
    <location>
        <begin position="73"/>
        <end position="95"/>
    </location>
</feature>
<dbReference type="EMBL" id="CAID01000004">
    <property type="protein sequence ID" value="CEF97673.1"/>
    <property type="molecule type" value="Genomic_DNA"/>
</dbReference>
<dbReference type="KEGG" id="ota:OT_ostta04g03870"/>
<dbReference type="InterPro" id="IPR004853">
    <property type="entry name" value="Sugar_P_trans_dom"/>
</dbReference>
<feature type="transmembrane region" description="Helical" evidence="6">
    <location>
        <begin position="172"/>
        <end position="188"/>
    </location>
</feature>
<keyword evidence="3 6" id="KW-1133">Transmembrane helix</keyword>
<reference evidence="9" key="1">
    <citation type="journal article" date="2006" name="Proc. Natl. Acad. Sci. U.S.A.">
        <title>Genome analysis of the smallest free-living eukaryote Ostreococcus tauri unveils many unique features.</title>
        <authorList>
            <person name="Derelle E."/>
            <person name="Ferraz C."/>
            <person name="Rombauts S."/>
            <person name="Rouze P."/>
            <person name="Worden A.Z."/>
            <person name="Robbens S."/>
            <person name="Partensky F."/>
            <person name="Degroeve S."/>
            <person name="Echeynie S."/>
            <person name="Cooke R."/>
            <person name="Saeys Y."/>
            <person name="Wuyts J."/>
            <person name="Jabbari K."/>
            <person name="Bowler C."/>
            <person name="Panaud O."/>
            <person name="Piegu B."/>
            <person name="Ball S.G."/>
            <person name="Ral J.-P."/>
            <person name="Bouget F.-Y."/>
            <person name="Piganeau G."/>
            <person name="De Baets B."/>
            <person name="Picard A."/>
            <person name="Delseny M."/>
            <person name="Demaille J."/>
            <person name="Van de Peer Y."/>
            <person name="Moreau H."/>
        </authorList>
    </citation>
    <scope>NUCLEOTIDE SEQUENCE [LARGE SCALE GENOMIC DNA]</scope>
    <source>
        <strain evidence="9">OTTH 0595 / CCAP 157/2 / RCC745</strain>
    </source>
</reference>
<feature type="compositionally biased region" description="Basic and acidic residues" evidence="5">
    <location>
        <begin position="410"/>
        <end position="421"/>
    </location>
</feature>
<feature type="transmembrane region" description="Helical" evidence="6">
    <location>
        <begin position="141"/>
        <end position="165"/>
    </location>
</feature>
<evidence type="ECO:0000256" key="2">
    <source>
        <dbReference type="ARBA" id="ARBA00022692"/>
    </source>
</evidence>
<feature type="transmembrane region" description="Helical" evidence="6">
    <location>
        <begin position="318"/>
        <end position="339"/>
    </location>
</feature>
<feature type="transmembrane region" description="Helical" evidence="6">
    <location>
        <begin position="41"/>
        <end position="61"/>
    </location>
</feature>
<comment type="caution">
    <text evidence="8">The sequence shown here is derived from an EMBL/GenBank/DDBJ whole genome shotgun (WGS) entry which is preliminary data.</text>
</comment>
<reference evidence="8 9" key="2">
    <citation type="journal article" date="2014" name="BMC Genomics">
        <title>An improved genome of the model marine alga Ostreococcus tauri unfolds by assessing Illumina de novo assemblies.</title>
        <authorList>
            <person name="Blanc-Mathieu R."/>
            <person name="Verhelst B."/>
            <person name="Derelle E."/>
            <person name="Rombauts S."/>
            <person name="Bouget F.Y."/>
            <person name="Carre I."/>
            <person name="Chateau A."/>
            <person name="Eyre-Walker A."/>
            <person name="Grimsley N."/>
            <person name="Moreau H."/>
            <person name="Piegu B."/>
            <person name="Rivals E."/>
            <person name="Schackwitz W."/>
            <person name="Van de Peer Y."/>
            <person name="Piganeau G."/>
        </authorList>
    </citation>
    <scope>NUCLEOTIDE SEQUENCE [LARGE SCALE GENOMIC DNA]</scope>
    <source>
        <strain evidence="9">OTTH 0595 / CCAP 157/2 / RCC745</strain>
    </source>
</reference>
<evidence type="ECO:0000256" key="3">
    <source>
        <dbReference type="ARBA" id="ARBA00022989"/>
    </source>
</evidence>
<evidence type="ECO:0000313" key="8">
    <source>
        <dbReference type="EMBL" id="CEF97673.1"/>
    </source>
</evidence>
<dbReference type="Proteomes" id="UP000009170">
    <property type="component" value="Unassembled WGS sequence"/>
</dbReference>
<dbReference type="OrthoDB" id="18894at2759"/>
<evidence type="ECO:0000256" key="6">
    <source>
        <dbReference type="SAM" id="Phobius"/>
    </source>
</evidence>
<evidence type="ECO:0000256" key="1">
    <source>
        <dbReference type="ARBA" id="ARBA00004141"/>
    </source>
</evidence>
<evidence type="ECO:0000256" key="4">
    <source>
        <dbReference type="ARBA" id="ARBA00023136"/>
    </source>
</evidence>
<dbReference type="AlphaFoldDB" id="A0A090N384"/>
<feature type="compositionally biased region" description="Acidic residues" evidence="5">
    <location>
        <begin position="383"/>
        <end position="399"/>
    </location>
</feature>
<proteinExistence type="predicted"/>
<keyword evidence="9" id="KW-1185">Reference proteome</keyword>
<keyword evidence="4 6" id="KW-0472">Membrane</keyword>
<dbReference type="InterPro" id="IPR050186">
    <property type="entry name" value="TPT_transporter"/>
</dbReference>
<sequence>MKIQQAFRRHRARRRGLDARVGGGAVEDAVSMVMRSESERVVRCGMLTIAWFAMSTGLALFNKETMGAKRGGFPAPLLLTATQFAMQYVFARVLIGSGFIEGEERRRGGREEVPSGTFWRALAPVGAAMGLDIALSNLSLVFITVSTYTVVKTSTIVFTLGLAFLFRFERPTWYLGAVVGAVVVGQVMSAEASNAQFNSVGFYICLASALMSALRWILSQRVMHRDKDEPGDHARGIKESYLVDHPVVFVYLVMPVMCGVVFTFSCLKERWWVTIPASPWFANSIDIFADFVIFTVWAMVAFCLTLAEFALLNETSALTIMMIGVLKDILAIVLGILIFGDKFGVGNVGGLILCILGVIGYNKYKLDVMKRKALANATRRGDDDDGDDGDGDDGGDGDDVPLVNIVAGGLERRPRESHHTASSDLTVHS</sequence>
<evidence type="ECO:0000259" key="7">
    <source>
        <dbReference type="Pfam" id="PF03151"/>
    </source>
</evidence>
<dbReference type="PANTHER" id="PTHR11132">
    <property type="entry name" value="SOLUTE CARRIER FAMILY 35"/>
    <property type="match status" value="1"/>
</dbReference>
<feature type="region of interest" description="Disordered" evidence="5">
    <location>
        <begin position="378"/>
        <end position="429"/>
    </location>
</feature>
<dbReference type="GeneID" id="9834265"/>
<dbReference type="RefSeq" id="XP_022838823.1">
    <property type="nucleotide sequence ID" value="XM_022984566.1"/>
</dbReference>
<gene>
    <name evidence="8" type="ORF">OT_ostta04g03870</name>
</gene>
<feature type="transmembrane region" description="Helical" evidence="6">
    <location>
        <begin position="116"/>
        <end position="135"/>
    </location>
</feature>
<accession>A0A090N384</accession>
<comment type="subcellular location">
    <subcellularLocation>
        <location evidence="1">Membrane</location>
        <topology evidence="1">Multi-pass membrane protein</topology>
    </subcellularLocation>
</comment>
<feature type="transmembrane region" description="Helical" evidence="6">
    <location>
        <begin position="248"/>
        <end position="267"/>
    </location>
</feature>
<dbReference type="InParanoid" id="A0A090N384"/>